<evidence type="ECO:0000259" key="4">
    <source>
        <dbReference type="PROSITE" id="PS50968"/>
    </source>
</evidence>
<protein>
    <recommendedName>
        <fullName evidence="4">Lipoyl-binding domain-containing protein</fullName>
    </recommendedName>
</protein>
<dbReference type="RefSeq" id="WP_023447282.1">
    <property type="nucleotide sequence ID" value="NZ_AWGB01000008.1"/>
</dbReference>
<evidence type="ECO:0000256" key="3">
    <source>
        <dbReference type="ARBA" id="ARBA00022823"/>
    </source>
</evidence>
<evidence type="ECO:0000256" key="1">
    <source>
        <dbReference type="ARBA" id="ARBA00001938"/>
    </source>
</evidence>
<gene>
    <name evidence="5" type="ORF">ABENE_05505</name>
</gene>
<organism evidence="5 6">
    <name type="scientific">Asticcacaulis benevestitus DSM 16100 = ATCC BAA-896</name>
    <dbReference type="NCBI Taxonomy" id="1121022"/>
    <lineage>
        <taxon>Bacteria</taxon>
        <taxon>Pseudomonadati</taxon>
        <taxon>Pseudomonadota</taxon>
        <taxon>Alphaproteobacteria</taxon>
        <taxon>Caulobacterales</taxon>
        <taxon>Caulobacteraceae</taxon>
        <taxon>Asticcacaulis</taxon>
    </lineage>
</organism>
<feature type="domain" description="Lipoyl-binding" evidence="4">
    <location>
        <begin position="1"/>
        <end position="75"/>
    </location>
</feature>
<dbReference type="GO" id="GO:0005829">
    <property type="term" value="C:cytosol"/>
    <property type="evidence" value="ECO:0007669"/>
    <property type="project" value="TreeGrafter"/>
</dbReference>
<dbReference type="PATRIC" id="fig|1121022.4.peg.1094"/>
<dbReference type="Proteomes" id="UP000017837">
    <property type="component" value="Unassembled WGS sequence"/>
</dbReference>
<dbReference type="PROSITE" id="PS50968">
    <property type="entry name" value="BIOTINYL_LIPOYL"/>
    <property type="match status" value="2"/>
</dbReference>
<keyword evidence="3" id="KW-0450">Lipoyl</keyword>
<evidence type="ECO:0000313" key="5">
    <source>
        <dbReference type="EMBL" id="ESQ93356.1"/>
    </source>
</evidence>
<comment type="similarity">
    <text evidence="2">Belongs to the 2-oxoacid dehydrogenase family.</text>
</comment>
<dbReference type="InterPro" id="IPR003016">
    <property type="entry name" value="2-oxoA_DH_lipoyl-BS"/>
</dbReference>
<dbReference type="GO" id="GO:0006099">
    <property type="term" value="P:tricarboxylic acid cycle"/>
    <property type="evidence" value="ECO:0007669"/>
    <property type="project" value="TreeGrafter"/>
</dbReference>
<proteinExistence type="inferred from homology"/>
<dbReference type="InterPro" id="IPR011053">
    <property type="entry name" value="Single_hybrid_motif"/>
</dbReference>
<keyword evidence="6" id="KW-1185">Reference proteome</keyword>
<dbReference type="eggNOG" id="COG0508">
    <property type="taxonomic scope" value="Bacteria"/>
</dbReference>
<feature type="non-terminal residue" evidence="5">
    <location>
        <position position="211"/>
    </location>
</feature>
<name>V4PY91_9CAUL</name>
<sequence length="211" mass="20446">MADILVPVLGESVTEASIAKWTKKSGETVKKDEVLVELETDKVSLEVASPSDGVLTILVGEGETVTPGVVLGTVGGAGSSVSPAAVAAPAATPAAAPAPVAAPAAAPAAAPSASGTLLDVKTPVMGESVAEGAISTWRKKKGDAVKKDEILVEIETDKVAVEVASPADGTLADILAADGATVTPGQVIARISTDGSVAASAPAAAPAPVAA</sequence>
<dbReference type="InterPro" id="IPR000089">
    <property type="entry name" value="Biotin_lipoyl"/>
</dbReference>
<dbReference type="SUPFAM" id="SSF51230">
    <property type="entry name" value="Single hybrid motif"/>
    <property type="match status" value="2"/>
</dbReference>
<dbReference type="AlphaFoldDB" id="V4PY91"/>
<dbReference type="PROSITE" id="PS00189">
    <property type="entry name" value="LIPOYL"/>
    <property type="match status" value="2"/>
</dbReference>
<dbReference type="PANTHER" id="PTHR43416:SF5">
    <property type="entry name" value="DIHYDROLIPOYLLYSINE-RESIDUE SUCCINYLTRANSFERASE COMPONENT OF 2-OXOGLUTARATE DEHYDROGENASE COMPLEX, MITOCHONDRIAL"/>
    <property type="match status" value="1"/>
</dbReference>
<reference evidence="5 6" key="1">
    <citation type="journal article" date="2014" name="Nature">
        <title>Sequential evolution of bacterial morphology by co-option of a developmental regulator.</title>
        <authorList>
            <person name="Jiang C."/>
            <person name="Brown P.J."/>
            <person name="Ducret A."/>
            <person name="Brun Y.V."/>
        </authorList>
    </citation>
    <scope>NUCLEOTIDE SEQUENCE [LARGE SCALE GENOMIC DNA]</scope>
    <source>
        <strain evidence="5 6">DSM 16100</strain>
    </source>
</reference>
<dbReference type="InterPro" id="IPR050537">
    <property type="entry name" value="2-oxoacid_dehydrogenase"/>
</dbReference>
<dbReference type="GO" id="GO:0004149">
    <property type="term" value="F:dihydrolipoyllysine-residue succinyltransferase activity"/>
    <property type="evidence" value="ECO:0007669"/>
    <property type="project" value="TreeGrafter"/>
</dbReference>
<accession>V4PY91</accession>
<dbReference type="Pfam" id="PF00364">
    <property type="entry name" value="Biotin_lipoyl"/>
    <property type="match status" value="2"/>
</dbReference>
<comment type="caution">
    <text evidence="5">The sequence shown here is derived from an EMBL/GenBank/DDBJ whole genome shotgun (WGS) entry which is preliminary data.</text>
</comment>
<dbReference type="CDD" id="cd06849">
    <property type="entry name" value="lipoyl_domain"/>
    <property type="match status" value="2"/>
</dbReference>
<dbReference type="PANTHER" id="PTHR43416">
    <property type="entry name" value="DIHYDROLIPOYLLYSINE-RESIDUE SUCCINYLTRANSFERASE COMPONENT OF 2-OXOGLUTARATE DEHYDROGENASE COMPLEX, MITOCHONDRIAL-RELATED"/>
    <property type="match status" value="1"/>
</dbReference>
<comment type="cofactor">
    <cofactor evidence="1">
        <name>(R)-lipoate</name>
        <dbReference type="ChEBI" id="CHEBI:83088"/>
    </cofactor>
</comment>
<evidence type="ECO:0000313" key="6">
    <source>
        <dbReference type="Proteomes" id="UP000017837"/>
    </source>
</evidence>
<dbReference type="EMBL" id="AWGB01000008">
    <property type="protein sequence ID" value="ESQ93356.1"/>
    <property type="molecule type" value="Genomic_DNA"/>
</dbReference>
<evidence type="ECO:0000256" key="2">
    <source>
        <dbReference type="ARBA" id="ARBA00007317"/>
    </source>
</evidence>
<feature type="domain" description="Lipoyl-binding" evidence="4">
    <location>
        <begin position="117"/>
        <end position="192"/>
    </location>
</feature>
<dbReference type="Gene3D" id="2.40.50.100">
    <property type="match status" value="2"/>
</dbReference>